<organism evidence="2 3">
    <name type="scientific">Olleya aquimaris</name>
    <dbReference type="NCBI Taxonomy" id="639310"/>
    <lineage>
        <taxon>Bacteria</taxon>
        <taxon>Pseudomonadati</taxon>
        <taxon>Bacteroidota</taxon>
        <taxon>Flavobacteriia</taxon>
        <taxon>Flavobacteriales</taxon>
        <taxon>Flavobacteriaceae</taxon>
    </lineage>
</organism>
<gene>
    <name evidence="2" type="ORF">LY08_00773</name>
</gene>
<evidence type="ECO:0000313" key="2">
    <source>
        <dbReference type="EMBL" id="RAJ16995.1"/>
    </source>
</evidence>
<reference evidence="2 3" key="1">
    <citation type="submission" date="2018-06" db="EMBL/GenBank/DDBJ databases">
        <title>Genomic Encyclopedia of Archaeal and Bacterial Type Strains, Phase II (KMG-II): from individual species to whole genera.</title>
        <authorList>
            <person name="Goeker M."/>
        </authorList>
    </citation>
    <scope>NUCLEOTIDE SEQUENCE [LARGE SCALE GENOMIC DNA]</scope>
    <source>
        <strain evidence="2 3">DSM 24464</strain>
    </source>
</reference>
<dbReference type="InterPro" id="IPR006342">
    <property type="entry name" value="FkbM_mtfrase"/>
</dbReference>
<proteinExistence type="predicted"/>
<keyword evidence="2" id="KW-0489">Methyltransferase</keyword>
<name>A0A327RLC3_9FLAO</name>
<comment type="caution">
    <text evidence="2">The sequence shown here is derived from an EMBL/GenBank/DDBJ whole genome shotgun (WGS) entry which is preliminary data.</text>
</comment>
<dbReference type="GO" id="GO:0032259">
    <property type="term" value="P:methylation"/>
    <property type="evidence" value="ECO:0007669"/>
    <property type="project" value="UniProtKB-KW"/>
</dbReference>
<feature type="domain" description="Methyltransferase FkbM" evidence="1">
    <location>
        <begin position="136"/>
        <end position="189"/>
    </location>
</feature>
<dbReference type="AlphaFoldDB" id="A0A327RLC3"/>
<accession>A0A327RLC3</accession>
<dbReference type="EMBL" id="QLLO01000002">
    <property type="protein sequence ID" value="RAJ16995.1"/>
    <property type="molecule type" value="Genomic_DNA"/>
</dbReference>
<keyword evidence="2" id="KW-0808">Transferase</keyword>
<dbReference type="RefSeq" id="WP_111659110.1">
    <property type="nucleotide sequence ID" value="NZ_QLLO01000002.1"/>
</dbReference>
<dbReference type="OrthoDB" id="9812600at2"/>
<dbReference type="Proteomes" id="UP000248703">
    <property type="component" value="Unassembled WGS sequence"/>
</dbReference>
<protein>
    <submittedName>
        <fullName evidence="2">Methyltransferase FkbM-like protein</fullName>
    </submittedName>
</protein>
<dbReference type="GO" id="GO:0008168">
    <property type="term" value="F:methyltransferase activity"/>
    <property type="evidence" value="ECO:0007669"/>
    <property type="project" value="UniProtKB-KW"/>
</dbReference>
<dbReference type="Pfam" id="PF05050">
    <property type="entry name" value="Methyltransf_21"/>
    <property type="match status" value="1"/>
</dbReference>
<sequence length="222" mass="25864">MEDYYNKLKNDFLIQDQSLLRFGSIGDGGYFLRPETITNSNVLFSGGISSNLEFEYDLFRFNERLQIIMVDPTVSGNKLVLKGLARLFFKKPDKIRYLFNALIFNFLIRQKRCEHLKLWLNTDNSILKLSKHKLKADDKILLKFDIEGGEYDFFDEITSNLSQFSALVFEFHDVHKMHNEVYNFLQKCSTQFNLVYLGINPSGGFDGSNRPKCIEVTLEPKK</sequence>
<keyword evidence="3" id="KW-1185">Reference proteome</keyword>
<evidence type="ECO:0000259" key="1">
    <source>
        <dbReference type="Pfam" id="PF05050"/>
    </source>
</evidence>
<evidence type="ECO:0000313" key="3">
    <source>
        <dbReference type="Proteomes" id="UP000248703"/>
    </source>
</evidence>